<dbReference type="AlphaFoldDB" id="A0A834W783"/>
<protein>
    <submittedName>
        <fullName evidence="3">Retrovirus-related Pol polyprotein from transposon TNT 1-94</fullName>
    </submittedName>
</protein>
<evidence type="ECO:0000313" key="3">
    <source>
        <dbReference type="EMBL" id="KAF7812720.1"/>
    </source>
</evidence>
<dbReference type="GO" id="GO:0003676">
    <property type="term" value="F:nucleic acid binding"/>
    <property type="evidence" value="ECO:0007669"/>
    <property type="project" value="InterPro"/>
</dbReference>
<sequence>MPGSPDMNGVAERRNRTLLDMVRSMMSNSKLPIFLWREALKTAVYIQNRVPTKAVSKTPFEIWKGWKPSLNHMRVWGCHAEVRVYNPHEKKLDPRTISAYFVGYVERSKGYKFYCPTHTSKFVESRNAKFLENDTFSGSDQFHDLVNENDHEVIPTTSGQEEAPHNAQEEPQEEFHIEQHQPPQEVELRRSQRAKKPAISNDYMNKMGITSWGSYANQIVNFVSKGSQGPVVIVCQFCKIKEYAGTRSLSNSMYATRILINSDVEEITQFHERLLPEDRNTMFNRALLTTSPIEAAFSKWALSPIDLLQHSGNSDAICVIAQVLQVNKEKGWYKIEVIVSDESGIANLTVFDCDAFNYLGITATDLGVESVKNVEDNDGWPKKLDSFVGKKFIFKVGIKVS</sequence>
<dbReference type="InterPro" id="IPR039537">
    <property type="entry name" value="Retrotran_Ty1/copia-like"/>
</dbReference>
<dbReference type="PROSITE" id="PS50994">
    <property type="entry name" value="INTEGRASE"/>
    <property type="match status" value="1"/>
</dbReference>
<dbReference type="InterPro" id="IPR012337">
    <property type="entry name" value="RNaseH-like_sf"/>
</dbReference>
<reference evidence="3" key="1">
    <citation type="submission" date="2020-09" db="EMBL/GenBank/DDBJ databases">
        <title>Genome-Enabled Discovery of Anthraquinone Biosynthesis in Senna tora.</title>
        <authorList>
            <person name="Kang S.-H."/>
            <person name="Pandey R.P."/>
            <person name="Lee C.-M."/>
            <person name="Sim J.-S."/>
            <person name="Jeong J.-T."/>
            <person name="Choi B.-S."/>
            <person name="Jung M."/>
            <person name="Ginzburg D."/>
            <person name="Zhao K."/>
            <person name="Won S.Y."/>
            <person name="Oh T.-J."/>
            <person name="Yu Y."/>
            <person name="Kim N.-H."/>
            <person name="Lee O.R."/>
            <person name="Lee T.-H."/>
            <person name="Bashyal P."/>
            <person name="Kim T.-S."/>
            <person name="Lee W.-H."/>
            <person name="Kawkins C."/>
            <person name="Kim C.-K."/>
            <person name="Kim J.S."/>
            <person name="Ahn B.O."/>
            <person name="Rhee S.Y."/>
            <person name="Sohng J.K."/>
        </authorList>
    </citation>
    <scope>NUCLEOTIDE SEQUENCE</scope>
    <source>
        <tissue evidence="3">Leaf</tissue>
    </source>
</reference>
<dbReference type="PANTHER" id="PTHR42648:SF28">
    <property type="entry name" value="TRANSPOSON-ENCODED PROTEIN WITH RIBONUCLEASE H-LIKE AND RETROVIRUS ZINC FINGER-LIKE DOMAINS"/>
    <property type="match status" value="1"/>
</dbReference>
<dbReference type="InterPro" id="IPR001584">
    <property type="entry name" value="Integrase_cat-core"/>
</dbReference>
<evidence type="ECO:0000256" key="1">
    <source>
        <dbReference type="SAM" id="MobiDB-lite"/>
    </source>
</evidence>
<dbReference type="Proteomes" id="UP000634136">
    <property type="component" value="Unassembled WGS sequence"/>
</dbReference>
<dbReference type="SUPFAM" id="SSF53098">
    <property type="entry name" value="Ribonuclease H-like"/>
    <property type="match status" value="1"/>
</dbReference>
<name>A0A834W783_9FABA</name>
<accession>A0A834W783</accession>
<dbReference type="PANTHER" id="PTHR42648">
    <property type="entry name" value="TRANSPOSASE, PUTATIVE-RELATED"/>
    <property type="match status" value="1"/>
</dbReference>
<dbReference type="Pfam" id="PF25597">
    <property type="entry name" value="SH3_retrovirus"/>
    <property type="match status" value="1"/>
</dbReference>
<feature type="region of interest" description="Disordered" evidence="1">
    <location>
        <begin position="155"/>
        <end position="194"/>
    </location>
</feature>
<dbReference type="Gene3D" id="3.30.420.10">
    <property type="entry name" value="Ribonuclease H-like superfamily/Ribonuclease H"/>
    <property type="match status" value="1"/>
</dbReference>
<dbReference type="SUPFAM" id="SSF50249">
    <property type="entry name" value="Nucleic acid-binding proteins"/>
    <property type="match status" value="2"/>
</dbReference>
<organism evidence="3 4">
    <name type="scientific">Senna tora</name>
    <dbReference type="NCBI Taxonomy" id="362788"/>
    <lineage>
        <taxon>Eukaryota</taxon>
        <taxon>Viridiplantae</taxon>
        <taxon>Streptophyta</taxon>
        <taxon>Embryophyta</taxon>
        <taxon>Tracheophyta</taxon>
        <taxon>Spermatophyta</taxon>
        <taxon>Magnoliopsida</taxon>
        <taxon>eudicotyledons</taxon>
        <taxon>Gunneridae</taxon>
        <taxon>Pentapetalae</taxon>
        <taxon>rosids</taxon>
        <taxon>fabids</taxon>
        <taxon>Fabales</taxon>
        <taxon>Fabaceae</taxon>
        <taxon>Caesalpinioideae</taxon>
        <taxon>Cassia clade</taxon>
        <taxon>Senna</taxon>
    </lineage>
</organism>
<feature type="domain" description="Integrase catalytic" evidence="2">
    <location>
        <begin position="1"/>
        <end position="67"/>
    </location>
</feature>
<dbReference type="EMBL" id="JAAIUW010000010">
    <property type="protein sequence ID" value="KAF7812720.1"/>
    <property type="molecule type" value="Genomic_DNA"/>
</dbReference>
<evidence type="ECO:0000259" key="2">
    <source>
        <dbReference type="PROSITE" id="PS50994"/>
    </source>
</evidence>
<dbReference type="InterPro" id="IPR057670">
    <property type="entry name" value="SH3_retrovirus"/>
</dbReference>
<evidence type="ECO:0000313" key="4">
    <source>
        <dbReference type="Proteomes" id="UP000634136"/>
    </source>
</evidence>
<feature type="compositionally biased region" description="Basic and acidic residues" evidence="1">
    <location>
        <begin position="162"/>
        <end position="179"/>
    </location>
</feature>
<dbReference type="InterPro" id="IPR036397">
    <property type="entry name" value="RNaseH_sf"/>
</dbReference>
<gene>
    <name evidence="3" type="ORF">G2W53_033696</name>
</gene>
<keyword evidence="4" id="KW-1185">Reference proteome</keyword>
<dbReference type="OrthoDB" id="1935113at2759"/>
<dbReference type="InterPro" id="IPR012340">
    <property type="entry name" value="NA-bd_OB-fold"/>
</dbReference>
<dbReference type="CDD" id="cd04481">
    <property type="entry name" value="RPA1_DBD_B_like"/>
    <property type="match status" value="1"/>
</dbReference>
<dbReference type="GO" id="GO:0015074">
    <property type="term" value="P:DNA integration"/>
    <property type="evidence" value="ECO:0007669"/>
    <property type="project" value="InterPro"/>
</dbReference>
<dbReference type="Gene3D" id="2.40.50.140">
    <property type="entry name" value="Nucleic acid-binding proteins"/>
    <property type="match status" value="2"/>
</dbReference>
<comment type="caution">
    <text evidence="3">The sequence shown here is derived from an EMBL/GenBank/DDBJ whole genome shotgun (WGS) entry which is preliminary data.</text>
</comment>
<proteinExistence type="predicted"/>